<gene>
    <name evidence="2" type="ORF">VOI32_38045</name>
</gene>
<comment type="caution">
    <text evidence="2">The sequence shown here is derived from an EMBL/GenBank/DDBJ whole genome shotgun (WGS) entry which is preliminary data.</text>
</comment>
<reference evidence="2 3" key="1">
    <citation type="submission" date="2024-01" db="EMBL/GenBank/DDBJ databases">
        <title>The diversity of rhizobia nodulating Mimosa spp. in eleven states of Brazil covering several biomes is determined by host plant, location, and edaphic factors.</title>
        <authorList>
            <person name="Rouws L."/>
            <person name="Barauna A."/>
            <person name="Beukes C."/>
            <person name="De Faria S.M."/>
            <person name="Gross E."/>
            <person name="Dos Reis Junior F.B."/>
            <person name="Simon M."/>
            <person name="Maluk M."/>
            <person name="Odee D.W."/>
            <person name="Kenicer G."/>
            <person name="Young J.P.W."/>
            <person name="Reis V.M."/>
            <person name="Zilli J."/>
            <person name="James E.K."/>
        </authorList>
    </citation>
    <scope>NUCLEOTIDE SEQUENCE [LARGE SCALE GENOMIC DNA]</scope>
    <source>
        <strain evidence="2 3">JHI1651</strain>
    </source>
</reference>
<keyword evidence="3" id="KW-1185">Reference proteome</keyword>
<name>A0ABV0E8C4_9BURK</name>
<evidence type="ECO:0000313" key="3">
    <source>
        <dbReference type="Proteomes" id="UP001462961"/>
    </source>
</evidence>
<evidence type="ECO:0000313" key="2">
    <source>
        <dbReference type="EMBL" id="MEO1759658.1"/>
    </source>
</evidence>
<evidence type="ECO:0000256" key="1">
    <source>
        <dbReference type="SAM" id="MobiDB-lite"/>
    </source>
</evidence>
<organism evidence="2 3">
    <name type="scientific">Paraburkholderia caribensis</name>
    <dbReference type="NCBI Taxonomy" id="75105"/>
    <lineage>
        <taxon>Bacteria</taxon>
        <taxon>Pseudomonadati</taxon>
        <taxon>Pseudomonadota</taxon>
        <taxon>Betaproteobacteria</taxon>
        <taxon>Burkholderiales</taxon>
        <taxon>Burkholderiaceae</taxon>
        <taxon>Paraburkholderia</taxon>
    </lineage>
</organism>
<protein>
    <submittedName>
        <fullName evidence="2">Uncharacterized protein</fullName>
    </submittedName>
</protein>
<dbReference type="Proteomes" id="UP001462961">
    <property type="component" value="Unassembled WGS sequence"/>
</dbReference>
<accession>A0ABV0E8C4</accession>
<dbReference type="EMBL" id="JAYLVJ010000085">
    <property type="protein sequence ID" value="MEO1759658.1"/>
    <property type="molecule type" value="Genomic_DNA"/>
</dbReference>
<proteinExistence type="predicted"/>
<feature type="region of interest" description="Disordered" evidence="1">
    <location>
        <begin position="131"/>
        <end position="156"/>
    </location>
</feature>
<dbReference type="RefSeq" id="WP_176061951.1">
    <property type="nucleotide sequence ID" value="NZ_JAYLVJ010000085.1"/>
</dbReference>
<feature type="compositionally biased region" description="Basic and acidic residues" evidence="1">
    <location>
        <begin position="145"/>
        <end position="156"/>
    </location>
</feature>
<sequence>MRDNRQLIWIRHDVFRKPLGTLRQGFGETGLMVTSGELFDQEFETWTPAQAKTFFRAGMVDDFFATNVGDDHWVLTLLVVGRQGRQTQIQLRTARELDTHKVRHFKTLDAAVRAAGEIGFDVRTIGTARIAQRSSQRPGKASRVTPEHRRMLPDAD</sequence>